<keyword evidence="3" id="KW-1185">Reference proteome</keyword>
<keyword evidence="1" id="KW-0472">Membrane</keyword>
<evidence type="ECO:0000313" key="3">
    <source>
        <dbReference type="Proteomes" id="UP000630149"/>
    </source>
</evidence>
<protein>
    <recommendedName>
        <fullName evidence="4">Integral membrane protein (PIN domain superfamily)</fullName>
    </recommendedName>
</protein>
<reference evidence="2" key="2">
    <citation type="submission" date="2020-09" db="EMBL/GenBank/DDBJ databases">
        <authorList>
            <person name="Sun Q."/>
            <person name="Ohkuma M."/>
        </authorList>
    </citation>
    <scope>NUCLEOTIDE SEQUENCE</scope>
    <source>
        <strain evidence="2">JCM 13919</strain>
    </source>
</reference>
<dbReference type="EMBL" id="BMOB01000006">
    <property type="protein sequence ID" value="GGI87054.1"/>
    <property type="molecule type" value="Genomic_DNA"/>
</dbReference>
<dbReference type="OrthoDB" id="572589at2"/>
<dbReference type="AlphaFoldDB" id="A0A917NDF2"/>
<evidence type="ECO:0000256" key="1">
    <source>
        <dbReference type="SAM" id="Phobius"/>
    </source>
</evidence>
<gene>
    <name evidence="2" type="ORF">GCM10007966_14690</name>
</gene>
<dbReference type="RefSeq" id="WP_131776947.1">
    <property type="nucleotide sequence ID" value="NZ_BMOB01000006.1"/>
</dbReference>
<evidence type="ECO:0000313" key="2">
    <source>
        <dbReference type="EMBL" id="GGI87054.1"/>
    </source>
</evidence>
<organism evidence="2 3">
    <name type="scientific">Legionella impletisoli</name>
    <dbReference type="NCBI Taxonomy" id="343510"/>
    <lineage>
        <taxon>Bacteria</taxon>
        <taxon>Pseudomonadati</taxon>
        <taxon>Pseudomonadota</taxon>
        <taxon>Gammaproteobacteria</taxon>
        <taxon>Legionellales</taxon>
        <taxon>Legionellaceae</taxon>
        <taxon>Legionella</taxon>
    </lineage>
</organism>
<name>A0A917NDF2_9GAMM</name>
<feature type="transmembrane region" description="Helical" evidence="1">
    <location>
        <begin position="6"/>
        <end position="24"/>
    </location>
</feature>
<proteinExistence type="predicted"/>
<dbReference type="Proteomes" id="UP000630149">
    <property type="component" value="Unassembled WGS sequence"/>
</dbReference>
<accession>A0A917NDF2</accession>
<feature type="transmembrane region" description="Helical" evidence="1">
    <location>
        <begin position="65"/>
        <end position="85"/>
    </location>
</feature>
<keyword evidence="1" id="KW-1133">Transmembrane helix</keyword>
<feature type="transmembrane region" description="Helical" evidence="1">
    <location>
        <begin position="106"/>
        <end position="126"/>
    </location>
</feature>
<reference evidence="2" key="1">
    <citation type="journal article" date="2014" name="Int. J. Syst. Evol. Microbiol.">
        <title>Complete genome sequence of Corynebacterium casei LMG S-19264T (=DSM 44701T), isolated from a smear-ripened cheese.</title>
        <authorList>
            <consortium name="US DOE Joint Genome Institute (JGI-PGF)"/>
            <person name="Walter F."/>
            <person name="Albersmeier A."/>
            <person name="Kalinowski J."/>
            <person name="Ruckert C."/>
        </authorList>
    </citation>
    <scope>NUCLEOTIDE SEQUENCE</scope>
    <source>
        <strain evidence="2">JCM 13919</strain>
    </source>
</reference>
<keyword evidence="1" id="KW-0812">Transmembrane</keyword>
<sequence length="128" mass="14798">MNITLFLAEVIGWYFVIVSLFVLVRRRKMEAILLNIASQPSLILILGIITIILGLLMVVSHNIWVMDWPVLITLISWLVLLSGLFRLLMPEWGVNIANWWFTHQPYLIAVTVLYLLIGLFLLYKAFTV</sequence>
<comment type="caution">
    <text evidence="2">The sequence shown here is derived from an EMBL/GenBank/DDBJ whole genome shotgun (WGS) entry which is preliminary data.</text>
</comment>
<evidence type="ECO:0008006" key="4">
    <source>
        <dbReference type="Google" id="ProtNLM"/>
    </source>
</evidence>
<feature type="transmembrane region" description="Helical" evidence="1">
    <location>
        <begin position="36"/>
        <end position="59"/>
    </location>
</feature>